<reference evidence="2" key="2">
    <citation type="journal article" date="2015" name="Fish Shellfish Immunol.">
        <title>Early steps in the European eel (Anguilla anguilla)-Vibrio vulnificus interaction in the gills: Role of the RtxA13 toxin.</title>
        <authorList>
            <person name="Callol A."/>
            <person name="Pajuelo D."/>
            <person name="Ebbesson L."/>
            <person name="Teles M."/>
            <person name="MacKenzie S."/>
            <person name="Amaro C."/>
        </authorList>
    </citation>
    <scope>NUCLEOTIDE SEQUENCE</scope>
</reference>
<feature type="transmembrane region" description="Helical" evidence="1">
    <location>
        <begin position="65"/>
        <end position="83"/>
    </location>
</feature>
<accession>A0A0E9X8S2</accession>
<protein>
    <submittedName>
        <fullName evidence="2">Uncharacterized protein</fullName>
    </submittedName>
</protein>
<evidence type="ECO:0000256" key="1">
    <source>
        <dbReference type="SAM" id="Phobius"/>
    </source>
</evidence>
<evidence type="ECO:0000313" key="2">
    <source>
        <dbReference type="EMBL" id="JAH98836.1"/>
    </source>
</evidence>
<organism evidence="2">
    <name type="scientific">Anguilla anguilla</name>
    <name type="common">European freshwater eel</name>
    <name type="synonym">Muraena anguilla</name>
    <dbReference type="NCBI Taxonomy" id="7936"/>
    <lineage>
        <taxon>Eukaryota</taxon>
        <taxon>Metazoa</taxon>
        <taxon>Chordata</taxon>
        <taxon>Craniata</taxon>
        <taxon>Vertebrata</taxon>
        <taxon>Euteleostomi</taxon>
        <taxon>Actinopterygii</taxon>
        <taxon>Neopterygii</taxon>
        <taxon>Teleostei</taxon>
        <taxon>Anguilliformes</taxon>
        <taxon>Anguillidae</taxon>
        <taxon>Anguilla</taxon>
    </lineage>
</organism>
<reference evidence="2" key="1">
    <citation type="submission" date="2014-11" db="EMBL/GenBank/DDBJ databases">
        <authorList>
            <person name="Amaro Gonzalez C."/>
        </authorList>
    </citation>
    <scope>NUCLEOTIDE SEQUENCE</scope>
</reference>
<sequence>MGVHNFFLFKKAQPVILLILKKEKGSKNHKKYKYSMLLSLHDMLQSFLVNIFFKVQDTKNKYDGFVLAILFFLFKSVFSRNIYIHYII</sequence>
<dbReference type="EMBL" id="GBXM01009741">
    <property type="protein sequence ID" value="JAH98836.1"/>
    <property type="molecule type" value="Transcribed_RNA"/>
</dbReference>
<keyword evidence="1" id="KW-0472">Membrane</keyword>
<name>A0A0E9X8S2_ANGAN</name>
<keyword evidence="1" id="KW-0812">Transmembrane</keyword>
<keyword evidence="1" id="KW-1133">Transmembrane helix</keyword>
<dbReference type="AlphaFoldDB" id="A0A0E9X8S2"/>
<proteinExistence type="predicted"/>